<sequence length="196" mass="21794">MIDRFYPVLPDIDWLERLVPLGVRFVQLRLKEAPEDEVRSQISRAMALCAEHGAELVVNDYWRESIDLGADFVHLGQEDLAAADVSAIREAGIRLGVSTHDHDELAKALAVEPDYVALGPIYETKLKKMKWAPQGLDRVREWKEALPCPLVAIGGITVERAPDVLAAGADSIAVVTDLVTHPDPEARTRQWLDVTR</sequence>
<comment type="caution">
    <text evidence="9">Lacks conserved residue(s) required for the propagation of feature annotation.</text>
</comment>
<comment type="cofactor">
    <cofactor evidence="9">
        <name>Mg(2+)</name>
        <dbReference type="ChEBI" id="CHEBI:18420"/>
    </cofactor>
    <text evidence="9">Binds 1 Mg(2+) ion per subunit.</text>
</comment>
<dbReference type="InterPro" id="IPR036206">
    <property type="entry name" value="ThiamineP_synth_sf"/>
</dbReference>
<keyword evidence="3 9" id="KW-0479">Metal-binding</keyword>
<feature type="binding site" evidence="9">
    <location>
        <position position="98"/>
    </location>
    <ligand>
        <name>4-amino-2-methyl-5-(diphosphooxymethyl)pyrimidine</name>
        <dbReference type="ChEBI" id="CHEBI:57841"/>
    </ligand>
</feature>
<organism evidence="13 14">
    <name type="scientific">Dichotomicrobium thermohalophilum</name>
    <dbReference type="NCBI Taxonomy" id="933063"/>
    <lineage>
        <taxon>Bacteria</taxon>
        <taxon>Pseudomonadati</taxon>
        <taxon>Pseudomonadota</taxon>
        <taxon>Alphaproteobacteria</taxon>
        <taxon>Hyphomicrobiales</taxon>
        <taxon>Hyphomicrobiaceae</taxon>
        <taxon>Dichotomicrobium</taxon>
    </lineage>
</organism>
<reference evidence="13 14" key="1">
    <citation type="submission" date="2018-08" db="EMBL/GenBank/DDBJ databases">
        <title>Genomic Encyclopedia of Archaeal and Bacterial Type Strains, Phase II (KMG-II): from individual species to whole genera.</title>
        <authorList>
            <person name="Goeker M."/>
        </authorList>
    </citation>
    <scope>NUCLEOTIDE SEQUENCE [LARGE SCALE GENOMIC DNA]</scope>
    <source>
        <strain evidence="13 14">DSM 5002</strain>
    </source>
</reference>
<evidence type="ECO:0000256" key="6">
    <source>
        <dbReference type="ARBA" id="ARBA00047334"/>
    </source>
</evidence>
<comment type="pathway">
    <text evidence="1 9 11">Cofactor biosynthesis; thiamine diphosphate biosynthesis; thiamine phosphate from 4-amino-2-methyl-5-diphosphomethylpyrimidine and 4-methyl-5-(2-phosphoethyl)-thiazole: step 1/1.</text>
</comment>
<dbReference type="Pfam" id="PF02581">
    <property type="entry name" value="TMP-TENI"/>
    <property type="match status" value="1"/>
</dbReference>
<evidence type="ECO:0000313" key="13">
    <source>
        <dbReference type="EMBL" id="RIA45379.1"/>
    </source>
</evidence>
<dbReference type="GO" id="GO:0005737">
    <property type="term" value="C:cytoplasm"/>
    <property type="evidence" value="ECO:0007669"/>
    <property type="project" value="TreeGrafter"/>
</dbReference>
<comment type="similarity">
    <text evidence="9 10">Belongs to the thiamine-phosphate synthase family.</text>
</comment>
<dbReference type="CDD" id="cd00564">
    <property type="entry name" value="TMP_TenI"/>
    <property type="match status" value="1"/>
</dbReference>
<dbReference type="InterPro" id="IPR034291">
    <property type="entry name" value="TMP_synthase"/>
</dbReference>
<feature type="binding site" evidence="9">
    <location>
        <position position="79"/>
    </location>
    <ligand>
        <name>Mg(2+)</name>
        <dbReference type="ChEBI" id="CHEBI:18420"/>
    </ligand>
</feature>
<name>A0A397PBR9_9HYPH</name>
<evidence type="ECO:0000256" key="9">
    <source>
        <dbReference type="HAMAP-Rule" id="MF_00097"/>
    </source>
</evidence>
<evidence type="ECO:0000256" key="7">
    <source>
        <dbReference type="ARBA" id="ARBA00047851"/>
    </source>
</evidence>
<keyword evidence="2 9" id="KW-0808">Transferase</keyword>
<feature type="binding site" evidence="9">
    <location>
        <position position="59"/>
    </location>
    <ligand>
        <name>4-amino-2-methyl-5-(diphosphooxymethyl)pyrimidine</name>
        <dbReference type="ChEBI" id="CHEBI:57841"/>
    </ligand>
</feature>
<feature type="domain" description="Thiamine phosphate synthase/TenI" evidence="12">
    <location>
        <begin position="12"/>
        <end position="177"/>
    </location>
</feature>
<dbReference type="GO" id="GO:0000287">
    <property type="term" value="F:magnesium ion binding"/>
    <property type="evidence" value="ECO:0007669"/>
    <property type="project" value="UniProtKB-UniRule"/>
</dbReference>
<dbReference type="FunFam" id="3.20.20.70:FF:000064">
    <property type="entry name" value="Thiamine-phosphate synthase"/>
    <property type="match status" value="1"/>
</dbReference>
<comment type="function">
    <text evidence="9">Condenses 4-methyl-5-(beta-hydroxyethyl)thiazole monophosphate (THZ-P) and 2-methyl-4-amino-5-hydroxymethyl pyrimidine pyrophosphate (HMP-PP) to form thiamine monophosphate (TMP).</text>
</comment>
<dbReference type="Gene3D" id="3.20.20.70">
    <property type="entry name" value="Aldolase class I"/>
    <property type="match status" value="1"/>
</dbReference>
<keyword evidence="5 9" id="KW-0784">Thiamine biosynthesis</keyword>
<feature type="binding site" evidence="9">
    <location>
        <position position="60"/>
    </location>
    <ligand>
        <name>Mg(2+)</name>
        <dbReference type="ChEBI" id="CHEBI:18420"/>
    </ligand>
</feature>
<dbReference type="PANTHER" id="PTHR20857">
    <property type="entry name" value="THIAMINE-PHOSPHATE PYROPHOSPHORYLASE"/>
    <property type="match status" value="1"/>
</dbReference>
<feature type="binding site" evidence="9">
    <location>
        <begin position="27"/>
        <end position="31"/>
    </location>
    <ligand>
        <name>4-amino-2-methyl-5-(diphosphooxymethyl)pyrimidine</name>
        <dbReference type="ChEBI" id="CHEBI:57841"/>
    </ligand>
</feature>
<proteinExistence type="inferred from homology"/>
<keyword evidence="14" id="KW-1185">Reference proteome</keyword>
<feature type="binding site" evidence="9">
    <location>
        <begin position="175"/>
        <end position="176"/>
    </location>
    <ligand>
        <name>2-[(2R,5Z)-2-carboxy-4-methylthiazol-5(2H)-ylidene]ethyl phosphate</name>
        <dbReference type="ChEBI" id="CHEBI:62899"/>
    </ligand>
</feature>
<dbReference type="EC" id="2.5.1.3" evidence="9"/>
<protein>
    <recommendedName>
        <fullName evidence="9">Thiamine-phosphate synthase</fullName>
        <shortName evidence="9">TP synthase</shortName>
        <shortName evidence="9">TPS</shortName>
        <ecNumber evidence="9">2.5.1.3</ecNumber>
    </recommendedName>
    <alternativeName>
        <fullName evidence="9">Thiamine-phosphate pyrophosphorylase</fullName>
        <shortName evidence="9">TMP pyrophosphorylase</shortName>
        <shortName evidence="9">TMP-PPase</shortName>
    </alternativeName>
</protein>
<comment type="catalytic activity">
    <reaction evidence="7 9 10">
        <text>2-(2-carboxy-4-methylthiazol-5-yl)ethyl phosphate + 4-amino-2-methyl-5-(diphosphooxymethyl)pyrimidine + 2 H(+) = thiamine phosphate + CO2 + diphosphate</text>
        <dbReference type="Rhea" id="RHEA:47848"/>
        <dbReference type="ChEBI" id="CHEBI:15378"/>
        <dbReference type="ChEBI" id="CHEBI:16526"/>
        <dbReference type="ChEBI" id="CHEBI:33019"/>
        <dbReference type="ChEBI" id="CHEBI:37575"/>
        <dbReference type="ChEBI" id="CHEBI:57841"/>
        <dbReference type="ChEBI" id="CHEBI:62890"/>
        <dbReference type="EC" id="2.5.1.3"/>
    </reaction>
</comment>
<dbReference type="RefSeq" id="WP_119062629.1">
    <property type="nucleotide sequence ID" value="NZ_QXDF01000006.1"/>
</dbReference>
<comment type="catalytic activity">
    <reaction evidence="8 9 10">
        <text>2-[(2R,5Z)-2-carboxy-4-methylthiazol-5(2H)-ylidene]ethyl phosphate + 4-amino-2-methyl-5-(diphosphooxymethyl)pyrimidine + 2 H(+) = thiamine phosphate + CO2 + diphosphate</text>
        <dbReference type="Rhea" id="RHEA:47844"/>
        <dbReference type="ChEBI" id="CHEBI:15378"/>
        <dbReference type="ChEBI" id="CHEBI:16526"/>
        <dbReference type="ChEBI" id="CHEBI:33019"/>
        <dbReference type="ChEBI" id="CHEBI:37575"/>
        <dbReference type="ChEBI" id="CHEBI:57841"/>
        <dbReference type="ChEBI" id="CHEBI:62899"/>
        <dbReference type="EC" id="2.5.1.3"/>
    </reaction>
</comment>
<evidence type="ECO:0000256" key="11">
    <source>
        <dbReference type="RuleBase" id="RU004253"/>
    </source>
</evidence>
<evidence type="ECO:0000256" key="10">
    <source>
        <dbReference type="RuleBase" id="RU003826"/>
    </source>
</evidence>
<evidence type="ECO:0000256" key="5">
    <source>
        <dbReference type="ARBA" id="ARBA00022977"/>
    </source>
</evidence>
<dbReference type="EMBL" id="QXDF01000006">
    <property type="protein sequence ID" value="RIA45379.1"/>
    <property type="molecule type" value="Genomic_DNA"/>
</dbReference>
<dbReference type="SUPFAM" id="SSF51391">
    <property type="entry name" value="Thiamin phosphate synthase"/>
    <property type="match status" value="1"/>
</dbReference>
<evidence type="ECO:0000256" key="4">
    <source>
        <dbReference type="ARBA" id="ARBA00022842"/>
    </source>
</evidence>
<dbReference type="AlphaFoldDB" id="A0A397PBR9"/>
<feature type="binding site" evidence="9">
    <location>
        <position position="155"/>
    </location>
    <ligand>
        <name>2-[(2R,5Z)-2-carboxy-4-methylthiazol-5(2H)-ylidene]ethyl phosphate</name>
        <dbReference type="ChEBI" id="CHEBI:62899"/>
    </ligand>
</feature>
<dbReference type="HAMAP" id="MF_00097">
    <property type="entry name" value="TMP_synthase"/>
    <property type="match status" value="1"/>
</dbReference>
<feature type="binding site" evidence="9">
    <location>
        <position position="127"/>
    </location>
    <ligand>
        <name>4-amino-2-methyl-5-(diphosphooxymethyl)pyrimidine</name>
        <dbReference type="ChEBI" id="CHEBI:57841"/>
    </ligand>
</feature>
<evidence type="ECO:0000256" key="8">
    <source>
        <dbReference type="ARBA" id="ARBA00047883"/>
    </source>
</evidence>
<comment type="caution">
    <text evidence="13">The sequence shown here is derived from an EMBL/GenBank/DDBJ whole genome shotgun (WGS) entry which is preliminary data.</text>
</comment>
<comment type="catalytic activity">
    <reaction evidence="6 9 10">
        <text>4-methyl-5-(2-phosphooxyethyl)-thiazole + 4-amino-2-methyl-5-(diphosphooxymethyl)pyrimidine + H(+) = thiamine phosphate + diphosphate</text>
        <dbReference type="Rhea" id="RHEA:22328"/>
        <dbReference type="ChEBI" id="CHEBI:15378"/>
        <dbReference type="ChEBI" id="CHEBI:33019"/>
        <dbReference type="ChEBI" id="CHEBI:37575"/>
        <dbReference type="ChEBI" id="CHEBI:57841"/>
        <dbReference type="ChEBI" id="CHEBI:58296"/>
        <dbReference type="EC" id="2.5.1.3"/>
    </reaction>
</comment>
<dbReference type="GO" id="GO:0009228">
    <property type="term" value="P:thiamine biosynthetic process"/>
    <property type="evidence" value="ECO:0007669"/>
    <property type="project" value="UniProtKB-KW"/>
</dbReference>
<dbReference type="UniPathway" id="UPA00060">
    <property type="reaction ID" value="UER00141"/>
</dbReference>
<dbReference type="GO" id="GO:0009229">
    <property type="term" value="P:thiamine diphosphate biosynthetic process"/>
    <property type="evidence" value="ECO:0007669"/>
    <property type="project" value="UniProtKB-UniRule"/>
</dbReference>
<evidence type="ECO:0000256" key="3">
    <source>
        <dbReference type="ARBA" id="ARBA00022723"/>
    </source>
</evidence>
<evidence type="ECO:0000256" key="1">
    <source>
        <dbReference type="ARBA" id="ARBA00005165"/>
    </source>
</evidence>
<dbReference type="NCBIfam" id="NF000734">
    <property type="entry name" value="PRK00043.1-5"/>
    <property type="match status" value="1"/>
</dbReference>
<dbReference type="GO" id="GO:0004789">
    <property type="term" value="F:thiamine-phosphate diphosphorylase activity"/>
    <property type="evidence" value="ECO:0007669"/>
    <property type="project" value="UniProtKB-UniRule"/>
</dbReference>
<evidence type="ECO:0000256" key="2">
    <source>
        <dbReference type="ARBA" id="ARBA00022679"/>
    </source>
</evidence>
<dbReference type="Proteomes" id="UP000266273">
    <property type="component" value="Unassembled WGS sequence"/>
</dbReference>
<dbReference type="PANTHER" id="PTHR20857:SF15">
    <property type="entry name" value="THIAMINE-PHOSPHATE SYNTHASE"/>
    <property type="match status" value="1"/>
</dbReference>
<dbReference type="NCBIfam" id="TIGR00693">
    <property type="entry name" value="thiE"/>
    <property type="match status" value="1"/>
</dbReference>
<dbReference type="InterPro" id="IPR022998">
    <property type="entry name" value="ThiamineP_synth_TenI"/>
</dbReference>
<evidence type="ECO:0000259" key="12">
    <source>
        <dbReference type="Pfam" id="PF02581"/>
    </source>
</evidence>
<dbReference type="InterPro" id="IPR013785">
    <property type="entry name" value="Aldolase_TIM"/>
</dbReference>
<dbReference type="OrthoDB" id="9794842at2"/>
<accession>A0A397PBR9</accession>
<keyword evidence="4 9" id="KW-0460">Magnesium</keyword>
<evidence type="ECO:0000313" key="14">
    <source>
        <dbReference type="Proteomes" id="UP000266273"/>
    </source>
</evidence>
<gene>
    <name evidence="9" type="primary">thiE</name>
    <name evidence="13" type="ORF">BXY53_2800</name>
</gene>